<proteinExistence type="predicted"/>
<evidence type="ECO:0000313" key="1">
    <source>
        <dbReference type="EMBL" id="VAV89651.1"/>
    </source>
</evidence>
<accession>A0A3B0RC97</accession>
<reference evidence="1" key="1">
    <citation type="submission" date="2018-06" db="EMBL/GenBank/DDBJ databases">
        <authorList>
            <person name="Zhirakovskaya E."/>
        </authorList>
    </citation>
    <scope>NUCLEOTIDE SEQUENCE</scope>
</reference>
<protein>
    <submittedName>
        <fullName evidence="1">Uncharacterized protein</fullName>
    </submittedName>
</protein>
<dbReference type="Gene3D" id="3.40.50.2300">
    <property type="match status" value="1"/>
</dbReference>
<sequence>MKIYSKTALAFLMVTASVSLAGTPALSHSFNVTLVLPGQPATSEQARQIRQGFLLATTERDGHPDEESDGHLGGLDVYVKQADTPAGLDADIVVLLGSKETTGQFTGQVDQNQIAILVPGTTPFSNTENPGVTNFITTYTSAYGSAPTAQAAQGYNAARRIAAAIRAQGSADDKSLLSTSFKQTASSFTW</sequence>
<organism evidence="1">
    <name type="scientific">hydrothermal vent metagenome</name>
    <dbReference type="NCBI Taxonomy" id="652676"/>
    <lineage>
        <taxon>unclassified sequences</taxon>
        <taxon>metagenomes</taxon>
        <taxon>ecological metagenomes</taxon>
    </lineage>
</organism>
<dbReference type="EMBL" id="UOEC01000065">
    <property type="protein sequence ID" value="VAV89651.1"/>
    <property type="molecule type" value="Genomic_DNA"/>
</dbReference>
<dbReference type="InterPro" id="IPR028082">
    <property type="entry name" value="Peripla_BP_I"/>
</dbReference>
<gene>
    <name evidence="1" type="ORF">MNBD_ALPHA08-1247</name>
</gene>
<name>A0A3B0RC97_9ZZZZ</name>
<dbReference type="SUPFAM" id="SSF53822">
    <property type="entry name" value="Periplasmic binding protein-like I"/>
    <property type="match status" value="1"/>
</dbReference>
<dbReference type="AlphaFoldDB" id="A0A3B0RC97"/>